<keyword evidence="3 4" id="KW-0378">Hydrolase</keyword>
<feature type="domain" description="Glycosyl hydrolase family 30 beta sandwich" evidence="7">
    <location>
        <begin position="378"/>
        <end position="466"/>
    </location>
</feature>
<evidence type="ECO:0000313" key="8">
    <source>
        <dbReference type="EMBL" id="MBP2183452.1"/>
    </source>
</evidence>
<dbReference type="EC" id="3.2.1.45" evidence="8"/>
<comment type="similarity">
    <text evidence="1 4">Belongs to the glycosyl hydrolase 30 family.</text>
</comment>
<dbReference type="InterPro" id="IPR033452">
    <property type="entry name" value="GH30_C"/>
</dbReference>
<dbReference type="Pfam" id="PF17189">
    <property type="entry name" value="Glyco_hydro_30C"/>
    <property type="match status" value="1"/>
</dbReference>
<name>A0ABS4PVJ3_9PSEU</name>
<accession>A0ABS4PVJ3</accession>
<feature type="signal peptide" evidence="5">
    <location>
        <begin position="1"/>
        <end position="30"/>
    </location>
</feature>
<evidence type="ECO:0000259" key="6">
    <source>
        <dbReference type="Pfam" id="PF02055"/>
    </source>
</evidence>
<dbReference type="InterPro" id="IPR001139">
    <property type="entry name" value="Glyco_hydro_30"/>
</dbReference>
<keyword evidence="9" id="KW-1185">Reference proteome</keyword>
<evidence type="ECO:0000256" key="1">
    <source>
        <dbReference type="ARBA" id="ARBA00005382"/>
    </source>
</evidence>
<evidence type="ECO:0000256" key="5">
    <source>
        <dbReference type="SAM" id="SignalP"/>
    </source>
</evidence>
<dbReference type="RefSeq" id="WP_209666622.1">
    <property type="nucleotide sequence ID" value="NZ_JAGGMS010000001.1"/>
</dbReference>
<dbReference type="Gene3D" id="3.20.20.80">
    <property type="entry name" value="Glycosidases"/>
    <property type="match status" value="1"/>
</dbReference>
<dbReference type="Proteomes" id="UP000741013">
    <property type="component" value="Unassembled WGS sequence"/>
</dbReference>
<gene>
    <name evidence="8" type="ORF">JOM49_004978</name>
</gene>
<sequence length="474" mass="49775">MAGSLRRLLHGSTAVAVLAALCAGVAPAGAQGASSAIIDGARLHQPIDGFGFSEAFARADIMRGSEGLSAPKQRELLDLLLSRTGGAGLSILRLHIVSTPASSIQPVDPGGPNAEPQYVWDGDDESQVWLAKEAKAYGVERFYANAWSAPGYMKTNGDEANGGTLCGLSGTSCASGDWRTAYADYLVKYAEFYAGEGIRVTDLGFTNEPDYTATYSSMRFTPAQAVEFTKVLGPIAAKAGLAVACCDSFGWNHQRPYTTAIEADPVARDLVATHTGHTYASPVTGPLPTTRPTWMSEWSPNGTTWNENWDDGSGYDGITIAQAVHTALTTGNAAGYVYWYGASVGATRGLIQMNGDGYRVSKRLWALANYSRFIRPEATRIGATTGDANLSLSAFRNPDGSLAVVALNTGSSAVPVSYSLPNTGVTKGAAIPYLTDGTHDTAAQAPVRIGDGGFTATVPARSLVTYRINTGSRS</sequence>
<proteinExistence type="inferred from homology"/>
<reference evidence="8 9" key="1">
    <citation type="submission" date="2021-03" db="EMBL/GenBank/DDBJ databases">
        <title>Sequencing the genomes of 1000 actinobacteria strains.</title>
        <authorList>
            <person name="Klenk H.-P."/>
        </authorList>
    </citation>
    <scope>NUCLEOTIDE SEQUENCE [LARGE SCALE GENOMIC DNA]</scope>
    <source>
        <strain evidence="8 9">DSM 45510</strain>
    </source>
</reference>
<organism evidence="8 9">
    <name type="scientific">Amycolatopsis magusensis</name>
    <dbReference type="NCBI Taxonomy" id="882444"/>
    <lineage>
        <taxon>Bacteria</taxon>
        <taxon>Bacillati</taxon>
        <taxon>Actinomycetota</taxon>
        <taxon>Actinomycetes</taxon>
        <taxon>Pseudonocardiales</taxon>
        <taxon>Pseudonocardiaceae</taxon>
        <taxon>Amycolatopsis</taxon>
    </lineage>
</organism>
<comment type="caution">
    <text evidence="8">The sequence shown here is derived from an EMBL/GenBank/DDBJ whole genome shotgun (WGS) entry which is preliminary data.</text>
</comment>
<evidence type="ECO:0000259" key="7">
    <source>
        <dbReference type="Pfam" id="PF17189"/>
    </source>
</evidence>
<dbReference type="SUPFAM" id="SSF51445">
    <property type="entry name" value="(Trans)glycosidases"/>
    <property type="match status" value="1"/>
</dbReference>
<dbReference type="GO" id="GO:0004348">
    <property type="term" value="F:glucosylceramidase activity"/>
    <property type="evidence" value="ECO:0007669"/>
    <property type="project" value="UniProtKB-EC"/>
</dbReference>
<dbReference type="Gene3D" id="2.60.40.1180">
    <property type="entry name" value="Golgi alpha-mannosidase II"/>
    <property type="match status" value="1"/>
</dbReference>
<dbReference type="InterPro" id="IPR017853">
    <property type="entry name" value="GH"/>
</dbReference>
<feature type="domain" description="Glycosyl hydrolase family 30 TIM-barrel" evidence="6">
    <location>
        <begin position="127"/>
        <end position="235"/>
    </location>
</feature>
<evidence type="ECO:0000256" key="2">
    <source>
        <dbReference type="ARBA" id="ARBA00022729"/>
    </source>
</evidence>
<dbReference type="InterPro" id="IPR006311">
    <property type="entry name" value="TAT_signal"/>
</dbReference>
<dbReference type="EMBL" id="JAGGMS010000001">
    <property type="protein sequence ID" value="MBP2183452.1"/>
    <property type="molecule type" value="Genomic_DNA"/>
</dbReference>
<dbReference type="PANTHER" id="PTHR11069:SF23">
    <property type="entry name" value="LYSOSOMAL ACID GLUCOSYLCERAMIDASE"/>
    <property type="match status" value="1"/>
</dbReference>
<dbReference type="PANTHER" id="PTHR11069">
    <property type="entry name" value="GLUCOSYLCERAMIDASE"/>
    <property type="match status" value="1"/>
</dbReference>
<dbReference type="Pfam" id="PF02055">
    <property type="entry name" value="Glyco_hydro_30"/>
    <property type="match status" value="1"/>
</dbReference>
<dbReference type="SUPFAM" id="SSF51011">
    <property type="entry name" value="Glycosyl hydrolase domain"/>
    <property type="match status" value="1"/>
</dbReference>
<dbReference type="InterPro" id="IPR013780">
    <property type="entry name" value="Glyco_hydro_b"/>
</dbReference>
<dbReference type="PROSITE" id="PS51318">
    <property type="entry name" value="TAT"/>
    <property type="match status" value="1"/>
</dbReference>
<dbReference type="InterPro" id="IPR033453">
    <property type="entry name" value="Glyco_hydro_30_TIM-barrel"/>
</dbReference>
<feature type="chain" id="PRO_5046858241" evidence="5">
    <location>
        <begin position="31"/>
        <end position="474"/>
    </location>
</feature>
<evidence type="ECO:0000313" key="9">
    <source>
        <dbReference type="Proteomes" id="UP000741013"/>
    </source>
</evidence>
<protein>
    <submittedName>
        <fullName evidence="8">Glucosylceramidase</fullName>
        <ecNumber evidence="8">3.2.1.45</ecNumber>
    </submittedName>
</protein>
<evidence type="ECO:0000256" key="3">
    <source>
        <dbReference type="ARBA" id="ARBA00022801"/>
    </source>
</evidence>
<keyword evidence="4 8" id="KW-0326">Glycosidase</keyword>
<keyword evidence="2 5" id="KW-0732">Signal</keyword>
<evidence type="ECO:0000256" key="4">
    <source>
        <dbReference type="RuleBase" id="RU361188"/>
    </source>
</evidence>